<comment type="caution">
    <text evidence="7">The sequence shown here is derived from an EMBL/GenBank/DDBJ whole genome shotgun (WGS) entry which is preliminary data.</text>
</comment>
<dbReference type="GO" id="GO:0003743">
    <property type="term" value="F:translation initiation factor activity"/>
    <property type="evidence" value="ECO:0007669"/>
    <property type="project" value="UniProtKB-KW"/>
</dbReference>
<evidence type="ECO:0000256" key="1">
    <source>
        <dbReference type="ARBA" id="ARBA00010397"/>
    </source>
</evidence>
<evidence type="ECO:0000256" key="3">
    <source>
        <dbReference type="ARBA" id="ARBA00022917"/>
    </source>
</evidence>
<keyword evidence="9" id="KW-1185">Reference proteome</keyword>
<accession>A0A814BE72</accession>
<dbReference type="SMART" id="SM00653">
    <property type="entry name" value="eIF2B_5"/>
    <property type="match status" value="1"/>
</dbReference>
<dbReference type="GO" id="GO:0003729">
    <property type="term" value="F:mRNA binding"/>
    <property type="evidence" value="ECO:0007669"/>
    <property type="project" value="TreeGrafter"/>
</dbReference>
<dbReference type="EMBL" id="CAJOBC010001910">
    <property type="protein sequence ID" value="CAF3705438.1"/>
    <property type="molecule type" value="Genomic_DNA"/>
</dbReference>
<evidence type="ECO:0000259" key="6">
    <source>
        <dbReference type="SMART" id="SM00653"/>
    </source>
</evidence>
<comment type="similarity">
    <text evidence="1">Belongs to the eIF-2-beta/eIF-5 family.</text>
</comment>
<feature type="domain" description="Translation initiation factor IF2/IF5" evidence="6">
    <location>
        <begin position="181"/>
        <end position="292"/>
    </location>
</feature>
<evidence type="ECO:0000313" key="7">
    <source>
        <dbReference type="EMBL" id="CAF0927018.1"/>
    </source>
</evidence>
<dbReference type="Proteomes" id="UP000681722">
    <property type="component" value="Unassembled WGS sequence"/>
</dbReference>
<dbReference type="SUPFAM" id="SSF75689">
    <property type="entry name" value="Zinc-binding domain of translation initiation factor 2 beta"/>
    <property type="match status" value="1"/>
</dbReference>
<evidence type="ECO:0000256" key="5">
    <source>
        <dbReference type="ARBA" id="ARBA00042452"/>
    </source>
</evidence>
<dbReference type="InterPro" id="IPR045196">
    <property type="entry name" value="IF2/IF5"/>
</dbReference>
<gene>
    <name evidence="7" type="ORF">GPM918_LOCUS9973</name>
    <name evidence="8" type="ORF">SRO942_LOCUS9973</name>
</gene>
<dbReference type="GO" id="GO:0031369">
    <property type="term" value="F:translation initiation factor binding"/>
    <property type="evidence" value="ECO:0007669"/>
    <property type="project" value="TreeGrafter"/>
</dbReference>
<dbReference type="Proteomes" id="UP000663829">
    <property type="component" value="Unassembled WGS sequence"/>
</dbReference>
<dbReference type="SUPFAM" id="SSF100966">
    <property type="entry name" value="Translation initiation factor 2 beta, aIF2beta, N-terminal domain"/>
    <property type="match status" value="1"/>
</dbReference>
<dbReference type="PANTHER" id="PTHR23001:SF3">
    <property type="entry name" value="EUKARYOTIC TRANSLATION INITIATION FACTOR 2 SUBUNIT 2"/>
    <property type="match status" value="1"/>
</dbReference>
<dbReference type="InterPro" id="IPR016190">
    <property type="entry name" value="Transl_init_fac_IF2/IF5_Zn-bd"/>
</dbReference>
<organism evidence="7 9">
    <name type="scientific">Didymodactylos carnosus</name>
    <dbReference type="NCBI Taxonomy" id="1234261"/>
    <lineage>
        <taxon>Eukaryota</taxon>
        <taxon>Metazoa</taxon>
        <taxon>Spiralia</taxon>
        <taxon>Gnathifera</taxon>
        <taxon>Rotifera</taxon>
        <taxon>Eurotatoria</taxon>
        <taxon>Bdelloidea</taxon>
        <taxon>Philodinida</taxon>
        <taxon>Philodinidae</taxon>
        <taxon>Didymodactylos</taxon>
    </lineage>
</organism>
<sequence>MCTSVDYFLHDYLAITGQTFSEDSVSMCYSGDTSRRGSVASSQRSSISSLELSRSLQSLVDKTNKNNNSIIKRIKNYFSIKLKPNDINLEEKILNEKDNVSPSSLSSADNIVVSLNIDNVTNNDTDTTTIKRKKRDDDSLTEQSSKCKHDETTELYDYEFLLKRAFNKLEIDRPELLRQRQQRIVLPCAQLLIGQTRTIISNWMAYHKLCKLVNRDIKYFQQYLEEIYECQSSVNKNQQLILNVRTNTQQMNRTLNKFLNEYVLCKSCRSANTHLLNKNRLFVVECQLCGSQTTVKKLKWKNTNQKENYD</sequence>
<dbReference type="InterPro" id="IPR016189">
    <property type="entry name" value="Transl_init_fac_IF2/IF5_N"/>
</dbReference>
<evidence type="ECO:0000313" key="9">
    <source>
        <dbReference type="Proteomes" id="UP000663829"/>
    </source>
</evidence>
<dbReference type="Gene3D" id="3.30.30.170">
    <property type="match status" value="1"/>
</dbReference>
<dbReference type="InterPro" id="IPR002735">
    <property type="entry name" value="Transl_init_fac_IF2/IF5_dom"/>
</dbReference>
<dbReference type="EMBL" id="CAJNOQ010001911">
    <property type="protein sequence ID" value="CAF0927018.1"/>
    <property type="molecule type" value="Genomic_DNA"/>
</dbReference>
<dbReference type="Pfam" id="PF01873">
    <property type="entry name" value="eIF-5_eIF-2B"/>
    <property type="match status" value="1"/>
</dbReference>
<dbReference type="GO" id="GO:0001731">
    <property type="term" value="P:formation of translation preinitiation complex"/>
    <property type="evidence" value="ECO:0007669"/>
    <property type="project" value="TreeGrafter"/>
</dbReference>
<proteinExistence type="inferred from homology"/>
<evidence type="ECO:0000256" key="4">
    <source>
        <dbReference type="ARBA" id="ARBA00040874"/>
    </source>
</evidence>
<dbReference type="GO" id="GO:0005850">
    <property type="term" value="C:eukaryotic translation initiation factor 2 complex"/>
    <property type="evidence" value="ECO:0007669"/>
    <property type="project" value="TreeGrafter"/>
</dbReference>
<keyword evidence="3" id="KW-0648">Protein biosynthesis</keyword>
<reference evidence="7" key="1">
    <citation type="submission" date="2021-02" db="EMBL/GenBank/DDBJ databases">
        <authorList>
            <person name="Nowell W R."/>
        </authorList>
    </citation>
    <scope>NUCLEOTIDE SEQUENCE</scope>
</reference>
<keyword evidence="2" id="KW-0396">Initiation factor</keyword>
<dbReference type="PANTHER" id="PTHR23001">
    <property type="entry name" value="EUKARYOTIC TRANSLATION INITIATION FACTOR"/>
    <property type="match status" value="1"/>
</dbReference>
<evidence type="ECO:0000313" key="8">
    <source>
        <dbReference type="EMBL" id="CAF3705438.1"/>
    </source>
</evidence>
<evidence type="ECO:0000256" key="2">
    <source>
        <dbReference type="ARBA" id="ARBA00022540"/>
    </source>
</evidence>
<dbReference type="OrthoDB" id="10255414at2759"/>
<dbReference type="AlphaFoldDB" id="A0A814BE72"/>
<name>A0A814BE72_9BILA</name>
<protein>
    <recommendedName>
        <fullName evidence="4">Eukaryotic translation initiation factor 2 subunit 2</fullName>
    </recommendedName>
    <alternativeName>
        <fullName evidence="5">Eukaryotic translation initiation factor 2 subunit beta</fullName>
    </alternativeName>
</protein>